<dbReference type="EMBL" id="BT148452">
    <property type="protein sequence ID" value="AFK48246.1"/>
    <property type="molecule type" value="mRNA"/>
</dbReference>
<organism evidence="1">
    <name type="scientific">Medicago truncatula</name>
    <name type="common">Barrel medic</name>
    <name type="synonym">Medicago tribuloides</name>
    <dbReference type="NCBI Taxonomy" id="3880"/>
    <lineage>
        <taxon>Eukaryota</taxon>
        <taxon>Viridiplantae</taxon>
        <taxon>Streptophyta</taxon>
        <taxon>Embryophyta</taxon>
        <taxon>Tracheophyta</taxon>
        <taxon>Spermatophyta</taxon>
        <taxon>Magnoliopsida</taxon>
        <taxon>eudicotyledons</taxon>
        <taxon>Gunneridae</taxon>
        <taxon>Pentapetalae</taxon>
        <taxon>rosids</taxon>
        <taxon>fabids</taxon>
        <taxon>Fabales</taxon>
        <taxon>Fabaceae</taxon>
        <taxon>Papilionoideae</taxon>
        <taxon>50 kb inversion clade</taxon>
        <taxon>NPAAA clade</taxon>
        <taxon>Hologalegina</taxon>
        <taxon>IRL clade</taxon>
        <taxon>Trifolieae</taxon>
        <taxon>Medicago</taxon>
    </lineage>
</organism>
<reference evidence="1" key="1">
    <citation type="submission" date="2012-05" db="EMBL/GenBank/DDBJ databases">
        <authorList>
            <person name="Krishnakumar V."/>
            <person name="Cheung F."/>
            <person name="Xiao Y."/>
            <person name="Chan A."/>
            <person name="Moskal W.A."/>
            <person name="Town C.D."/>
        </authorList>
    </citation>
    <scope>NUCLEOTIDE SEQUENCE</scope>
</reference>
<sequence>MINFLNSSLHKNIFHKIQLLNINPAQYCHLGFEQKL</sequence>
<evidence type="ECO:0000313" key="1">
    <source>
        <dbReference type="EMBL" id="AFK48246.1"/>
    </source>
</evidence>
<protein>
    <submittedName>
        <fullName evidence="1">Uncharacterized protein</fullName>
    </submittedName>
</protein>
<proteinExistence type="evidence at transcript level"/>
<name>I3T6V4_MEDTR</name>
<dbReference type="AlphaFoldDB" id="I3T6V4"/>
<accession>I3T6V4</accession>